<dbReference type="InterPro" id="IPR050294">
    <property type="entry name" value="RnfB_subfamily"/>
</dbReference>
<dbReference type="InterPro" id="IPR054829">
    <property type="entry name" value="FdxA"/>
</dbReference>
<dbReference type="PROSITE" id="PS00198">
    <property type="entry name" value="4FE4S_FER_1"/>
    <property type="match status" value="1"/>
</dbReference>
<reference evidence="13 14" key="1">
    <citation type="submission" date="2006-03" db="EMBL/GenBank/DDBJ databases">
        <title>Complete sequence of Methylobacillus flagellatus KT.</title>
        <authorList>
            <consortium name="US DOE Joint Genome Institute"/>
            <person name="Copeland A."/>
            <person name="Lucas S."/>
            <person name="Lapidus A."/>
            <person name="Barry K."/>
            <person name="Detter J.C."/>
            <person name="Glavina del Rio T."/>
            <person name="Hammon N."/>
            <person name="Israni S."/>
            <person name="Dalin E."/>
            <person name="Tice H."/>
            <person name="Pitluck S."/>
            <person name="Brettin T."/>
            <person name="Bruce D."/>
            <person name="Han C."/>
            <person name="Tapia R."/>
            <person name="Saunders E."/>
            <person name="Gilna P."/>
            <person name="Schmutz J."/>
            <person name="Larimer F."/>
            <person name="Land M."/>
            <person name="Kyrpides N."/>
            <person name="Anderson I."/>
            <person name="Richardson P."/>
        </authorList>
    </citation>
    <scope>NUCLEOTIDE SEQUENCE [LARGE SCALE GENOMIC DNA]</scope>
    <source>
        <strain evidence="14">KT / ATCC 51484 / DSM 6875</strain>
    </source>
</reference>
<dbReference type="InterPro" id="IPR017900">
    <property type="entry name" value="4Fe4S_Fe_S_CS"/>
</dbReference>
<evidence type="ECO:0000259" key="12">
    <source>
        <dbReference type="PROSITE" id="PS51379"/>
    </source>
</evidence>
<evidence type="ECO:0000256" key="7">
    <source>
        <dbReference type="ARBA" id="ARBA00022982"/>
    </source>
</evidence>
<keyword evidence="10 11" id="KW-0003">3Fe-4S</keyword>
<evidence type="ECO:0000256" key="10">
    <source>
        <dbReference type="ARBA" id="ARBA00023291"/>
    </source>
</evidence>
<keyword evidence="8 11" id="KW-0408">Iron</keyword>
<dbReference type="GO" id="GO:0051539">
    <property type="term" value="F:4 iron, 4 sulfur cluster binding"/>
    <property type="evidence" value="ECO:0007669"/>
    <property type="project" value="UniProtKB-KW"/>
</dbReference>
<keyword evidence="5 11" id="KW-0479">Metal-binding</keyword>
<dbReference type="GO" id="GO:0046872">
    <property type="term" value="F:metal ion binding"/>
    <property type="evidence" value="ECO:0007669"/>
    <property type="project" value="UniProtKB-KW"/>
</dbReference>
<dbReference type="PANTHER" id="PTHR42859">
    <property type="entry name" value="OXIDOREDUCTASE"/>
    <property type="match status" value="1"/>
</dbReference>
<dbReference type="PRINTS" id="PR00354">
    <property type="entry name" value="7FE8SFRDOXIN"/>
</dbReference>
<dbReference type="AlphaFoldDB" id="Q1H0P4"/>
<protein>
    <recommendedName>
        <fullName evidence="11">Ferredoxin</fullName>
    </recommendedName>
</protein>
<evidence type="ECO:0000256" key="9">
    <source>
        <dbReference type="ARBA" id="ARBA00023014"/>
    </source>
</evidence>
<dbReference type="InterPro" id="IPR022569">
    <property type="entry name" value="Fd_C"/>
</dbReference>
<evidence type="ECO:0000256" key="4">
    <source>
        <dbReference type="ARBA" id="ARBA00022485"/>
    </source>
</evidence>
<evidence type="ECO:0000256" key="5">
    <source>
        <dbReference type="ARBA" id="ARBA00022723"/>
    </source>
</evidence>
<dbReference type="PANTHER" id="PTHR42859:SF2">
    <property type="entry name" value="FERREDOXIN"/>
    <property type="match status" value="1"/>
</dbReference>
<keyword evidence="6 11" id="KW-0677">Repeat</keyword>
<feature type="domain" description="4Fe-4S ferredoxin-type" evidence="12">
    <location>
        <begin position="31"/>
        <end position="60"/>
    </location>
</feature>
<dbReference type="GO" id="GO:0009055">
    <property type="term" value="F:electron transfer activity"/>
    <property type="evidence" value="ECO:0007669"/>
    <property type="project" value="InterPro"/>
</dbReference>
<evidence type="ECO:0000256" key="11">
    <source>
        <dbReference type="RuleBase" id="RU364098"/>
    </source>
</evidence>
<dbReference type="Pfam" id="PF00037">
    <property type="entry name" value="Fer4"/>
    <property type="match status" value="1"/>
</dbReference>
<keyword evidence="14" id="KW-1185">Reference proteome</keyword>
<dbReference type="PROSITE" id="PS51379">
    <property type="entry name" value="4FE4S_FER_2"/>
    <property type="match status" value="2"/>
</dbReference>
<dbReference type="eggNOG" id="COG1146">
    <property type="taxonomic scope" value="Bacteria"/>
</dbReference>
<keyword evidence="9 11" id="KW-0411">Iron-sulfur</keyword>
<comment type="function">
    <text evidence="11">Ferredoxins are iron-sulfur proteins that transfer electrons in a wide variety of metabolic reactions.</text>
</comment>
<evidence type="ECO:0000256" key="2">
    <source>
        <dbReference type="ARBA" id="ARBA00001966"/>
    </source>
</evidence>
<dbReference type="Pfam" id="PF11953">
    <property type="entry name" value="DUF3470"/>
    <property type="match status" value="1"/>
</dbReference>
<dbReference type="NCBIfam" id="NF045490">
    <property type="entry name" value="FdxA_Protbact"/>
    <property type="match status" value="1"/>
</dbReference>
<dbReference type="GO" id="GO:0051538">
    <property type="term" value="F:3 iron, 4 sulfur cluster binding"/>
    <property type="evidence" value="ECO:0007669"/>
    <property type="project" value="UniProtKB-KW"/>
</dbReference>
<keyword evidence="7 11" id="KW-0249">Electron transport</keyword>
<comment type="cofactor">
    <cofactor evidence="1 11">
        <name>[3Fe-4S] cluster</name>
        <dbReference type="ChEBI" id="CHEBI:21137"/>
    </cofactor>
</comment>
<evidence type="ECO:0000313" key="14">
    <source>
        <dbReference type="Proteomes" id="UP000002440"/>
    </source>
</evidence>
<dbReference type="Gene3D" id="3.30.70.20">
    <property type="match status" value="1"/>
</dbReference>
<dbReference type="Proteomes" id="UP000002440">
    <property type="component" value="Chromosome"/>
</dbReference>
<evidence type="ECO:0000256" key="6">
    <source>
        <dbReference type="ARBA" id="ARBA00022737"/>
    </source>
</evidence>
<dbReference type="EMBL" id="CP000284">
    <property type="protein sequence ID" value="ABE49943.1"/>
    <property type="molecule type" value="Genomic_DNA"/>
</dbReference>
<evidence type="ECO:0000256" key="8">
    <source>
        <dbReference type="ARBA" id="ARBA00023004"/>
    </source>
</evidence>
<proteinExistence type="predicted"/>
<comment type="cofactor">
    <cofactor evidence="2 11">
        <name>[4Fe-4S] cluster</name>
        <dbReference type="ChEBI" id="CHEBI:49883"/>
    </cofactor>
</comment>
<keyword evidence="4 11" id="KW-0004">4Fe-4S</keyword>
<evidence type="ECO:0000256" key="1">
    <source>
        <dbReference type="ARBA" id="ARBA00001927"/>
    </source>
</evidence>
<dbReference type="HOGENOM" id="CLU_139698_0_0_4"/>
<dbReference type="InterPro" id="IPR000813">
    <property type="entry name" value="7Fe_ferredoxin"/>
</dbReference>
<dbReference type="InterPro" id="IPR017896">
    <property type="entry name" value="4Fe4S_Fe-S-bd"/>
</dbReference>
<feature type="domain" description="4Fe-4S ferredoxin-type" evidence="12">
    <location>
        <begin position="1"/>
        <end position="30"/>
    </location>
</feature>
<evidence type="ECO:0000313" key="13">
    <source>
        <dbReference type="EMBL" id="ABE49943.1"/>
    </source>
</evidence>
<organism evidence="13 14">
    <name type="scientific">Methylobacillus flagellatus (strain ATCC 51484 / DSM 6875 / VKM B-1610 / KT)</name>
    <dbReference type="NCBI Taxonomy" id="265072"/>
    <lineage>
        <taxon>Bacteria</taxon>
        <taxon>Pseudomonadati</taxon>
        <taxon>Pseudomonadota</taxon>
        <taxon>Betaproteobacteria</taxon>
        <taxon>Nitrosomonadales</taxon>
        <taxon>Methylophilaceae</taxon>
        <taxon>Methylobacillus</taxon>
    </lineage>
</organism>
<accession>Q1H0P4</accession>
<keyword evidence="3 11" id="KW-0813">Transport</keyword>
<dbReference type="OrthoDB" id="9803397at2"/>
<gene>
    <name evidence="13" type="ordered locus">Mfla_1675</name>
</gene>
<evidence type="ECO:0000256" key="3">
    <source>
        <dbReference type="ARBA" id="ARBA00022448"/>
    </source>
</evidence>
<dbReference type="SUPFAM" id="SSF54862">
    <property type="entry name" value="4Fe-4S ferredoxins"/>
    <property type="match status" value="1"/>
</dbReference>
<dbReference type="STRING" id="265072.Mfla_1675"/>
<dbReference type="KEGG" id="mfa:Mfla_1675"/>
<dbReference type="RefSeq" id="WP_011479897.1">
    <property type="nucleotide sequence ID" value="NC_007947.1"/>
</dbReference>
<name>Q1H0P4_METFK</name>
<sequence>MAYVVTENCIQCKYTDCVDVCPVDCFVEGPNFLAINPDECIDCTLCVAECPAEAIFSEDDVPEDQQEFIELNARLAQIWPSITARKAPLPDADANNGVPGKRSLLIE</sequence>